<protein>
    <submittedName>
        <fullName evidence="5">[protein-PII] uridylyltransferase</fullName>
    </submittedName>
</protein>
<dbReference type="Gene3D" id="3.30.70.260">
    <property type="match status" value="2"/>
</dbReference>
<keyword evidence="1 5" id="KW-0808">Transferase</keyword>
<keyword evidence="5" id="KW-0548">Nucleotidyltransferase</keyword>
<dbReference type="PANTHER" id="PTHR47320:SF1">
    <property type="entry name" value="BIFUNCTIONAL URIDYLYLTRANSFERASE_URIDYLYL-REMOVING ENZYME"/>
    <property type="match status" value="1"/>
</dbReference>
<dbReference type="InterPro" id="IPR010043">
    <property type="entry name" value="UTase/UR"/>
</dbReference>
<dbReference type="GO" id="GO:0016787">
    <property type="term" value="F:hydrolase activity"/>
    <property type="evidence" value="ECO:0007669"/>
    <property type="project" value="UniProtKB-KW"/>
</dbReference>
<dbReference type="PANTHER" id="PTHR47320">
    <property type="entry name" value="BIFUNCTIONAL URIDYLYLTRANSFERASE/URIDYLYL-REMOVING ENZYME"/>
    <property type="match status" value="1"/>
</dbReference>
<dbReference type="NCBIfam" id="TIGR01693">
    <property type="entry name" value="UTase_glnD"/>
    <property type="match status" value="1"/>
</dbReference>
<evidence type="ECO:0000259" key="3">
    <source>
        <dbReference type="PROSITE" id="PS51671"/>
    </source>
</evidence>
<dbReference type="Pfam" id="PF08335">
    <property type="entry name" value="GlnD_UR_UTase"/>
    <property type="match status" value="1"/>
</dbReference>
<evidence type="ECO:0000313" key="6">
    <source>
        <dbReference type="Proteomes" id="UP000249557"/>
    </source>
</evidence>
<dbReference type="InterPro" id="IPR002912">
    <property type="entry name" value="ACT_dom"/>
</dbReference>
<dbReference type="GO" id="GO:0008773">
    <property type="term" value="F:[protein-PII] uridylyltransferase activity"/>
    <property type="evidence" value="ECO:0007669"/>
    <property type="project" value="InterPro"/>
</dbReference>
<feature type="non-terminal residue" evidence="5">
    <location>
        <position position="1"/>
    </location>
</feature>
<gene>
    <name evidence="5" type="primary">glnD</name>
    <name evidence="5" type="ORF">DI626_09465</name>
</gene>
<dbReference type="CDD" id="cd04899">
    <property type="entry name" value="ACT_ACR-UUR-like_2"/>
    <property type="match status" value="1"/>
</dbReference>
<dbReference type="SUPFAM" id="SSF81593">
    <property type="entry name" value="Nucleotidyltransferase substrate binding subunit/domain"/>
    <property type="match status" value="1"/>
</dbReference>
<proteinExistence type="inferred from homology"/>
<comment type="caution">
    <text evidence="5">The sequence shown here is derived from an EMBL/GenBank/DDBJ whole genome shotgun (WGS) entry which is preliminary data.</text>
</comment>
<organism evidence="5 6">
    <name type="scientific">Micavibrio aeruginosavorus</name>
    <dbReference type="NCBI Taxonomy" id="349221"/>
    <lineage>
        <taxon>Bacteria</taxon>
        <taxon>Pseudomonadati</taxon>
        <taxon>Bdellovibrionota</taxon>
        <taxon>Bdellovibrionia</taxon>
        <taxon>Bdellovibrionales</taxon>
        <taxon>Pseudobdellovibrionaceae</taxon>
        <taxon>Micavibrio</taxon>
    </lineage>
</organism>
<accession>A0A2W4ZL08</accession>
<dbReference type="PROSITE" id="PS51831">
    <property type="entry name" value="HD"/>
    <property type="match status" value="1"/>
</dbReference>
<dbReference type="SUPFAM" id="SSF81891">
    <property type="entry name" value="Poly A polymerase C-terminal region-like"/>
    <property type="match status" value="1"/>
</dbReference>
<dbReference type="Proteomes" id="UP000249557">
    <property type="component" value="Unassembled WGS sequence"/>
</dbReference>
<evidence type="ECO:0000313" key="5">
    <source>
        <dbReference type="EMBL" id="PZO82990.1"/>
    </source>
</evidence>
<dbReference type="InterPro" id="IPR013546">
    <property type="entry name" value="PII_UdlTrfase/GS_AdlTrfase"/>
</dbReference>
<dbReference type="PROSITE" id="PS51671">
    <property type="entry name" value="ACT"/>
    <property type="match status" value="2"/>
</dbReference>
<keyword evidence="2" id="KW-0378">Hydrolase</keyword>
<dbReference type="Pfam" id="PF24931">
    <property type="entry name" value="ACT_ACR9_3rd"/>
    <property type="match status" value="1"/>
</dbReference>
<feature type="domain" description="HD" evidence="4">
    <location>
        <begin position="284"/>
        <end position="406"/>
    </location>
</feature>
<dbReference type="AlphaFoldDB" id="A0A2W4ZL08"/>
<dbReference type="HAMAP" id="MF_00277">
    <property type="entry name" value="PII_uridylyl_transf"/>
    <property type="match status" value="1"/>
</dbReference>
<dbReference type="SUPFAM" id="SSF55021">
    <property type="entry name" value="ACT-like"/>
    <property type="match status" value="2"/>
</dbReference>
<evidence type="ECO:0000256" key="2">
    <source>
        <dbReference type="ARBA" id="ARBA00022801"/>
    </source>
</evidence>
<dbReference type="InterPro" id="IPR045865">
    <property type="entry name" value="ACT-like_dom_sf"/>
</dbReference>
<feature type="domain" description="ACT" evidence="3">
    <location>
        <begin position="477"/>
        <end position="554"/>
    </location>
</feature>
<dbReference type="CDD" id="cd04900">
    <property type="entry name" value="ACT_UUR-like_1"/>
    <property type="match status" value="1"/>
</dbReference>
<feature type="domain" description="ACT" evidence="3">
    <location>
        <begin position="589"/>
        <end position="661"/>
    </location>
</feature>
<dbReference type="EMBL" id="QFNK01000229">
    <property type="protein sequence ID" value="PZO82990.1"/>
    <property type="molecule type" value="Genomic_DNA"/>
</dbReference>
<dbReference type="Pfam" id="PF01966">
    <property type="entry name" value="HD"/>
    <property type="match status" value="1"/>
</dbReference>
<evidence type="ECO:0000259" key="4">
    <source>
        <dbReference type="PROSITE" id="PS51831"/>
    </source>
</evidence>
<dbReference type="Gene3D" id="1.10.3090.10">
    <property type="entry name" value="cca-adding enzyme, domain 2"/>
    <property type="match status" value="1"/>
</dbReference>
<dbReference type="InterPro" id="IPR006674">
    <property type="entry name" value="HD_domain"/>
</dbReference>
<name>A0A2W4ZL08_9BACT</name>
<evidence type="ECO:0000256" key="1">
    <source>
        <dbReference type="ARBA" id="ARBA00022679"/>
    </source>
</evidence>
<reference evidence="5 6" key="1">
    <citation type="submission" date="2017-08" db="EMBL/GenBank/DDBJ databases">
        <title>Infants hospitalized years apart are colonized by the same room-sourced microbial strains.</title>
        <authorList>
            <person name="Brooks B."/>
            <person name="Olm M.R."/>
            <person name="Firek B.A."/>
            <person name="Baker R."/>
            <person name="Thomas B.C."/>
            <person name="Morowitz M.J."/>
            <person name="Banfield J.F."/>
        </authorList>
    </citation>
    <scope>NUCLEOTIDE SEQUENCE [LARGE SCALE GENOMIC DNA]</scope>
    <source>
        <strain evidence="5">S2_018_000_R2_104</strain>
    </source>
</reference>
<sequence length="661" mass="75108">PRLFADGEKRAFMKNKLAERDERHNRYGNTRYVLEPNIKEGKGGLRDYQTLLWITNVLYGVKRIDELVGRGIITEREAYKFQKSHDFLLTVRCHLHEIAGRAEERIHFDIQPDLADRLGYKSRHTGRAVERFMKHYFLVTRDIGDLTRILCAAIEHDDALQPEKQGTSFLGFQLTDGRLSFDKGRNLRSNPVDMLRLFHVFQQDGHDIHPAALKDISRNLRYINDTVRENEQANDIFIDILTAEKNTALTLRRMNEAGLLGRFIPDFGRIIALTQFDRYHYFTVDEHIINCIDIMDDLRAGKLGDDAPIASGVAKTITQKRALYVALFLHDICKGRGGRHAELGAELAYTLCPRFGLSGEETDLVSWLIHEHLLMSDTAFRRNLNDPKTIADFSARIRTSERLDMLFALTTVDIMGVGPGRWTAWKARLLEELYAKTRALMDGEEPGIVENIHVPDDLAEGETRVDITTDESQSASVVIVYTPDRRGLFATLSGALSAEGANIMRAHINTLNGRLAVDRFVIQNASGLPFRQERRQEDLRQTILAALDGTLDIEARIAAYHKPMTRQDAVFNIPPRINLNNEASGTDTVVEIETRDRHGLLHDIACAMREEGLDIRAAKINTQGLRAIDSFYVQTAKRKKLTDAKAQERLVMRLFETLAKP</sequence>